<organism evidence="4 5">
    <name type="scientific">Chitinophaga horti</name>
    <dbReference type="NCBI Taxonomy" id="2920382"/>
    <lineage>
        <taxon>Bacteria</taxon>
        <taxon>Pseudomonadati</taxon>
        <taxon>Bacteroidota</taxon>
        <taxon>Chitinophagia</taxon>
        <taxon>Chitinophagales</taxon>
        <taxon>Chitinophagaceae</taxon>
        <taxon>Chitinophaga</taxon>
    </lineage>
</organism>
<evidence type="ECO:0000313" key="4">
    <source>
        <dbReference type="EMBL" id="UYQ93147.1"/>
    </source>
</evidence>
<dbReference type="PROSITE" id="PS00819">
    <property type="entry name" value="DPS_2"/>
    <property type="match status" value="1"/>
</dbReference>
<dbReference type="RefSeq" id="WP_264281273.1">
    <property type="nucleotide sequence ID" value="NZ_CP107006.1"/>
</dbReference>
<keyword evidence="5" id="KW-1185">Reference proteome</keyword>
<dbReference type="PIRSF" id="PIRSF005900">
    <property type="entry name" value="Dps"/>
    <property type="match status" value="1"/>
</dbReference>
<dbReference type="PANTHER" id="PTHR42932">
    <property type="entry name" value="GENERAL STRESS PROTEIN 20U"/>
    <property type="match status" value="1"/>
</dbReference>
<feature type="domain" description="Ferritin/DPS" evidence="3">
    <location>
        <begin position="20"/>
        <end position="157"/>
    </location>
</feature>
<proteinExistence type="inferred from homology"/>
<gene>
    <name evidence="4" type="ORF">MKQ68_23990</name>
</gene>
<evidence type="ECO:0000256" key="2">
    <source>
        <dbReference type="RuleBase" id="RU003875"/>
    </source>
</evidence>
<dbReference type="InterPro" id="IPR012347">
    <property type="entry name" value="Ferritin-like"/>
</dbReference>
<evidence type="ECO:0000313" key="5">
    <source>
        <dbReference type="Proteomes" id="UP001162741"/>
    </source>
</evidence>
<evidence type="ECO:0000256" key="1">
    <source>
        <dbReference type="ARBA" id="ARBA00009497"/>
    </source>
</evidence>
<dbReference type="PANTHER" id="PTHR42932:SF1">
    <property type="entry name" value="GENERAL STRESS PROTEIN 20U"/>
    <property type="match status" value="1"/>
</dbReference>
<dbReference type="SUPFAM" id="SSF47240">
    <property type="entry name" value="Ferritin-like"/>
    <property type="match status" value="1"/>
</dbReference>
<reference evidence="4" key="1">
    <citation type="submission" date="2022-10" db="EMBL/GenBank/DDBJ databases">
        <title>Chitinophaga sp. nov., isolated from soil.</title>
        <authorList>
            <person name="Jeon C.O."/>
        </authorList>
    </citation>
    <scope>NUCLEOTIDE SEQUENCE</scope>
    <source>
        <strain evidence="4">R8</strain>
    </source>
</reference>
<name>A0ABY6J0G7_9BACT</name>
<dbReference type="CDD" id="cd01043">
    <property type="entry name" value="DPS"/>
    <property type="match status" value="1"/>
</dbReference>
<dbReference type="Gene3D" id="1.20.1260.10">
    <property type="match status" value="1"/>
</dbReference>
<dbReference type="EMBL" id="CP107006">
    <property type="protein sequence ID" value="UYQ93147.1"/>
    <property type="molecule type" value="Genomic_DNA"/>
</dbReference>
<protein>
    <submittedName>
        <fullName evidence="4">DNA starvation/stationary phase protection protein</fullName>
    </submittedName>
</protein>
<comment type="similarity">
    <text evidence="1 2">Belongs to the Dps family.</text>
</comment>
<accession>A0ABY6J0G7</accession>
<dbReference type="InterPro" id="IPR009078">
    <property type="entry name" value="Ferritin-like_SF"/>
</dbReference>
<dbReference type="InterPro" id="IPR008331">
    <property type="entry name" value="Ferritin_DPS_dom"/>
</dbReference>
<dbReference type="Proteomes" id="UP001162741">
    <property type="component" value="Chromosome"/>
</dbReference>
<dbReference type="Pfam" id="PF00210">
    <property type="entry name" value="Ferritin"/>
    <property type="match status" value="1"/>
</dbReference>
<dbReference type="PROSITE" id="PS00818">
    <property type="entry name" value="DPS_1"/>
    <property type="match status" value="1"/>
</dbReference>
<evidence type="ECO:0000259" key="3">
    <source>
        <dbReference type="Pfam" id="PF00210"/>
    </source>
</evidence>
<sequence length="158" mass="18156">MATNTATIGLEKKTAKELADKLNNLLAAYQIFYQNTRGFHWNIKGDKFFTLHVKFEELYTDALTKIDEIAERILTLGYTPVHSFSQYVQLSAIKEITNDSNAETTVKHVLEGFKTLIQLEREVSSVSDELGDDGTNDLITTYIREQEKQVWMYNAFLH</sequence>
<dbReference type="InterPro" id="IPR023188">
    <property type="entry name" value="DPS_DNA-bd_CS"/>
</dbReference>
<dbReference type="InterPro" id="IPR002177">
    <property type="entry name" value="DPS_DNA-bd"/>
</dbReference>
<dbReference type="PRINTS" id="PR01346">
    <property type="entry name" value="HELNAPAPROT"/>
</dbReference>